<sequence length="442" mass="51331">MPKALGSGAQKMVISLISYFEAERDHQSILLPFEAVRDRVAAALNISLSLVNKIAVKANRGEPLRSPKQKRRRTKPVVDIDEFNQMTIRNIIYDMYKKKEQVKLQTLQAKLVERNIFTGSLTSLWKIVRNIGFRYKKDDPRRGLMELPNIVFKRHMFLQQYVKLKNEGLYTFVFLDETWIFQDGTISRSWQDSSDKSVKKTKVGGARYIVLHAGNCNGFIQGAELVFSSKTKDCDYHGEMNRHNFLQWFEHQLLNNLEEPSIIIMDNAPYHSTIINKAPTCVSKKAEIKEWLENNNIAHEQTMLKPQLLQLVQRNKPEPIYEVDRMAEQYGHRVLRLPPYHCNFNAIEHIWGISKRYYSDHVGTNGSSTAKSLAVWKESLAQITPEVWSKTIKSTESEIQRWWDREIVFDREDISPVVIDLAEDDDNDDDNDFCIDSGDEVF</sequence>
<reference evidence="2" key="1">
    <citation type="submission" date="2022-01" db="EMBL/GenBank/DDBJ databases">
        <authorList>
            <person name="King R."/>
        </authorList>
    </citation>
    <scope>NUCLEOTIDE SEQUENCE</scope>
</reference>
<dbReference type="AlphaFoldDB" id="A0A9N9SP65"/>
<name>A0A9N9SP65_DIABA</name>
<dbReference type="PANTHER" id="PTHR33939">
    <property type="entry name" value="PROTEIN CBG22215"/>
    <property type="match status" value="1"/>
</dbReference>
<protein>
    <recommendedName>
        <fullName evidence="1">Tc1-like transposase DDE domain-containing protein</fullName>
    </recommendedName>
</protein>
<gene>
    <name evidence="2" type="ORF">DIABBA_LOCUS778</name>
</gene>
<dbReference type="Pfam" id="PF13358">
    <property type="entry name" value="DDE_3"/>
    <property type="match status" value="1"/>
</dbReference>
<organism evidence="2 3">
    <name type="scientific">Diabrotica balteata</name>
    <name type="common">Banded cucumber beetle</name>
    <dbReference type="NCBI Taxonomy" id="107213"/>
    <lineage>
        <taxon>Eukaryota</taxon>
        <taxon>Metazoa</taxon>
        <taxon>Ecdysozoa</taxon>
        <taxon>Arthropoda</taxon>
        <taxon>Hexapoda</taxon>
        <taxon>Insecta</taxon>
        <taxon>Pterygota</taxon>
        <taxon>Neoptera</taxon>
        <taxon>Endopterygota</taxon>
        <taxon>Coleoptera</taxon>
        <taxon>Polyphaga</taxon>
        <taxon>Cucujiformia</taxon>
        <taxon>Chrysomeloidea</taxon>
        <taxon>Chrysomelidae</taxon>
        <taxon>Galerucinae</taxon>
        <taxon>Diabroticina</taxon>
        <taxon>Diabroticites</taxon>
        <taxon>Diabrotica</taxon>
    </lineage>
</organism>
<feature type="domain" description="Tc1-like transposase DDE" evidence="1">
    <location>
        <begin position="234"/>
        <end position="359"/>
    </location>
</feature>
<dbReference type="InterPro" id="IPR038717">
    <property type="entry name" value="Tc1-like_DDE_dom"/>
</dbReference>
<dbReference type="InterPro" id="IPR036397">
    <property type="entry name" value="RNaseH_sf"/>
</dbReference>
<dbReference type="OrthoDB" id="6743133at2759"/>
<dbReference type="Proteomes" id="UP001153709">
    <property type="component" value="Chromosome 1"/>
</dbReference>
<evidence type="ECO:0000259" key="1">
    <source>
        <dbReference type="Pfam" id="PF13358"/>
    </source>
</evidence>
<accession>A0A9N9SP65</accession>
<keyword evidence="3" id="KW-1185">Reference proteome</keyword>
<evidence type="ECO:0000313" key="3">
    <source>
        <dbReference type="Proteomes" id="UP001153709"/>
    </source>
</evidence>
<dbReference type="GO" id="GO:0003676">
    <property type="term" value="F:nucleic acid binding"/>
    <property type="evidence" value="ECO:0007669"/>
    <property type="project" value="InterPro"/>
</dbReference>
<dbReference type="Gene3D" id="3.30.420.10">
    <property type="entry name" value="Ribonuclease H-like superfamily/Ribonuclease H"/>
    <property type="match status" value="1"/>
</dbReference>
<dbReference type="PANTHER" id="PTHR33939:SF1">
    <property type="entry name" value="DUF4371 DOMAIN-CONTAINING PROTEIN"/>
    <property type="match status" value="1"/>
</dbReference>
<evidence type="ECO:0000313" key="2">
    <source>
        <dbReference type="EMBL" id="CAG9826683.1"/>
    </source>
</evidence>
<proteinExistence type="predicted"/>
<dbReference type="EMBL" id="OU898276">
    <property type="protein sequence ID" value="CAG9826683.1"/>
    <property type="molecule type" value="Genomic_DNA"/>
</dbReference>